<sequence length="118" mass="11985">MRTHRLAALCLAGACAAASSSAAFAQTPVQKPPAGRSGLDPASRTKVTNVLSRTRIDAEDTLATVDRKLVTGPSGSSCATNIGAPKVPEGEAGIGNRFGTANNDQVIVVQGPVINLCK</sequence>
<accession>A0A7X0PA77</accession>
<evidence type="ECO:0000256" key="2">
    <source>
        <dbReference type="SAM" id="SignalP"/>
    </source>
</evidence>
<protein>
    <submittedName>
        <fullName evidence="3">Uncharacterized protein</fullName>
    </submittedName>
</protein>
<proteinExistence type="predicted"/>
<dbReference type="EMBL" id="JACHLK010000001">
    <property type="protein sequence ID" value="MBB6557887.1"/>
    <property type="molecule type" value="Genomic_DNA"/>
</dbReference>
<dbReference type="RefSeq" id="WP_184855304.1">
    <property type="nucleotide sequence ID" value="NZ_JACHLK010000001.1"/>
</dbReference>
<evidence type="ECO:0000313" key="4">
    <source>
        <dbReference type="Proteomes" id="UP000575083"/>
    </source>
</evidence>
<keyword evidence="2" id="KW-0732">Signal</keyword>
<feature type="chain" id="PRO_5030686943" evidence="2">
    <location>
        <begin position="26"/>
        <end position="118"/>
    </location>
</feature>
<evidence type="ECO:0000313" key="3">
    <source>
        <dbReference type="EMBL" id="MBB6557887.1"/>
    </source>
</evidence>
<evidence type="ECO:0000256" key="1">
    <source>
        <dbReference type="SAM" id="MobiDB-lite"/>
    </source>
</evidence>
<reference evidence="3 4" key="1">
    <citation type="submission" date="2020-08" db="EMBL/GenBank/DDBJ databases">
        <title>Functional genomics of gut bacteria from endangered species of beetles.</title>
        <authorList>
            <person name="Carlos-Shanley C."/>
        </authorList>
    </citation>
    <scope>NUCLEOTIDE SEQUENCE [LARGE SCALE GENOMIC DNA]</scope>
    <source>
        <strain evidence="3 4">S00198</strain>
    </source>
</reference>
<organism evidence="3 4">
    <name type="scientific">Acidovorax soli</name>
    <dbReference type="NCBI Taxonomy" id="592050"/>
    <lineage>
        <taxon>Bacteria</taxon>
        <taxon>Pseudomonadati</taxon>
        <taxon>Pseudomonadota</taxon>
        <taxon>Betaproteobacteria</taxon>
        <taxon>Burkholderiales</taxon>
        <taxon>Comamonadaceae</taxon>
        <taxon>Acidovorax</taxon>
    </lineage>
</organism>
<feature type="region of interest" description="Disordered" evidence="1">
    <location>
        <begin position="25"/>
        <end position="46"/>
    </location>
</feature>
<name>A0A7X0PA77_9BURK</name>
<dbReference type="Proteomes" id="UP000575083">
    <property type="component" value="Unassembled WGS sequence"/>
</dbReference>
<feature type="signal peptide" evidence="2">
    <location>
        <begin position="1"/>
        <end position="25"/>
    </location>
</feature>
<comment type="caution">
    <text evidence="3">The sequence shown here is derived from an EMBL/GenBank/DDBJ whole genome shotgun (WGS) entry which is preliminary data.</text>
</comment>
<dbReference type="AlphaFoldDB" id="A0A7X0PA77"/>
<gene>
    <name evidence="3" type="ORF">HNP48_000551</name>
</gene>
<keyword evidence="4" id="KW-1185">Reference proteome</keyword>